<dbReference type="Gene3D" id="6.10.340.10">
    <property type="match status" value="1"/>
</dbReference>
<dbReference type="Pfam" id="PF06580">
    <property type="entry name" value="His_kinase"/>
    <property type="match status" value="1"/>
</dbReference>
<dbReference type="InterPro" id="IPR003660">
    <property type="entry name" value="HAMP_dom"/>
</dbReference>
<dbReference type="InterPro" id="IPR010559">
    <property type="entry name" value="Sig_transdc_His_kin_internal"/>
</dbReference>
<dbReference type="PROSITE" id="PS50885">
    <property type="entry name" value="HAMP"/>
    <property type="match status" value="1"/>
</dbReference>
<evidence type="ECO:0000256" key="6">
    <source>
        <dbReference type="ARBA" id="ARBA00022741"/>
    </source>
</evidence>
<evidence type="ECO:0000256" key="2">
    <source>
        <dbReference type="ARBA" id="ARBA00022475"/>
    </source>
</evidence>
<keyword evidence="4" id="KW-0808">Transferase</keyword>
<dbReference type="SUPFAM" id="SSF55874">
    <property type="entry name" value="ATPase domain of HSP90 chaperone/DNA topoisomerase II/histidine kinase"/>
    <property type="match status" value="1"/>
</dbReference>
<dbReference type="PATRIC" id="fig|1195236.3.peg.4668"/>
<dbReference type="PANTHER" id="PTHR34220:SF11">
    <property type="entry name" value="SENSOR PROTEIN KINASE HPTS"/>
    <property type="match status" value="1"/>
</dbReference>
<keyword evidence="3" id="KW-0597">Phosphoprotein</keyword>
<evidence type="ECO:0000256" key="8">
    <source>
        <dbReference type="ARBA" id="ARBA00022840"/>
    </source>
</evidence>
<dbReference type="AlphaFoldDB" id="S0FKK0"/>
<keyword evidence="2" id="KW-1003">Cell membrane</keyword>
<evidence type="ECO:0000256" key="11">
    <source>
        <dbReference type="ARBA" id="ARBA00023136"/>
    </source>
</evidence>
<evidence type="ECO:0000256" key="12">
    <source>
        <dbReference type="SAM" id="Phobius"/>
    </source>
</evidence>
<dbReference type="PANTHER" id="PTHR34220">
    <property type="entry name" value="SENSOR HISTIDINE KINASE YPDA"/>
    <property type="match status" value="1"/>
</dbReference>
<keyword evidence="7 14" id="KW-0418">Kinase</keyword>
<dbReference type="Proteomes" id="UP000014155">
    <property type="component" value="Unassembled WGS sequence"/>
</dbReference>
<evidence type="ECO:0000256" key="5">
    <source>
        <dbReference type="ARBA" id="ARBA00022692"/>
    </source>
</evidence>
<comment type="subcellular location">
    <subcellularLocation>
        <location evidence="1">Cell membrane</location>
        <topology evidence="1">Multi-pass membrane protein</topology>
    </subcellularLocation>
</comment>
<dbReference type="InterPro" id="IPR036890">
    <property type="entry name" value="HATPase_C_sf"/>
</dbReference>
<evidence type="ECO:0000256" key="1">
    <source>
        <dbReference type="ARBA" id="ARBA00004651"/>
    </source>
</evidence>
<dbReference type="GO" id="GO:0005886">
    <property type="term" value="C:plasma membrane"/>
    <property type="evidence" value="ECO:0007669"/>
    <property type="project" value="UniProtKB-SubCell"/>
</dbReference>
<dbReference type="GO" id="GO:0000155">
    <property type="term" value="F:phosphorelay sensor kinase activity"/>
    <property type="evidence" value="ECO:0007669"/>
    <property type="project" value="InterPro"/>
</dbReference>
<evidence type="ECO:0000256" key="9">
    <source>
        <dbReference type="ARBA" id="ARBA00022989"/>
    </source>
</evidence>
<keyword evidence="8" id="KW-0067">ATP-binding</keyword>
<evidence type="ECO:0000256" key="4">
    <source>
        <dbReference type="ARBA" id="ARBA00022679"/>
    </source>
</evidence>
<evidence type="ECO:0000313" key="14">
    <source>
        <dbReference type="EMBL" id="EMS69724.1"/>
    </source>
</evidence>
<feature type="domain" description="HAMP" evidence="13">
    <location>
        <begin position="328"/>
        <end position="358"/>
    </location>
</feature>
<dbReference type="InterPro" id="IPR050640">
    <property type="entry name" value="Bact_2-comp_sensor_kinase"/>
</dbReference>
<keyword evidence="15" id="KW-1185">Reference proteome</keyword>
<organism evidence="14 15">
    <name type="scientific">Ruminiclostridium cellobioparum subsp. termitidis CT1112</name>
    <dbReference type="NCBI Taxonomy" id="1195236"/>
    <lineage>
        <taxon>Bacteria</taxon>
        <taxon>Bacillati</taxon>
        <taxon>Bacillota</taxon>
        <taxon>Clostridia</taxon>
        <taxon>Eubacteriales</taxon>
        <taxon>Oscillospiraceae</taxon>
        <taxon>Ruminiclostridium</taxon>
    </lineage>
</organism>
<comment type="caution">
    <text evidence="14">The sequence shown here is derived from an EMBL/GenBank/DDBJ whole genome shotgun (WGS) entry which is preliminary data.</text>
</comment>
<dbReference type="eggNOG" id="COG2972">
    <property type="taxonomic scope" value="Bacteria"/>
</dbReference>
<reference evidence="14 15" key="1">
    <citation type="journal article" date="2013" name="Genome Announc.">
        <title>Draft Genome Sequence of the Cellulolytic, Mesophilic, Anaerobic Bacterium Clostridium termitidis Strain CT1112 (DSM 5398).</title>
        <authorList>
            <person name="Lal S."/>
            <person name="Ramachandran U."/>
            <person name="Zhang X."/>
            <person name="Munir R."/>
            <person name="Sparling R."/>
            <person name="Levin D.B."/>
        </authorList>
    </citation>
    <scope>NUCLEOTIDE SEQUENCE [LARGE SCALE GENOMIC DNA]</scope>
    <source>
        <strain evidence="14 15">CT1112</strain>
    </source>
</reference>
<dbReference type="EMBL" id="AORV01000065">
    <property type="protein sequence ID" value="EMS69724.1"/>
    <property type="molecule type" value="Genomic_DNA"/>
</dbReference>
<dbReference type="RefSeq" id="WP_004630054.1">
    <property type="nucleotide sequence ID" value="NZ_AORV01000065.1"/>
</dbReference>
<dbReference type="STRING" id="1195236.CTER_4492"/>
<evidence type="ECO:0000256" key="10">
    <source>
        <dbReference type="ARBA" id="ARBA00023012"/>
    </source>
</evidence>
<keyword evidence="5 12" id="KW-0812">Transmembrane</keyword>
<evidence type="ECO:0000259" key="13">
    <source>
        <dbReference type="PROSITE" id="PS50885"/>
    </source>
</evidence>
<protein>
    <submittedName>
        <fullName evidence="14">Histidine kinase</fullName>
    </submittedName>
</protein>
<feature type="transmembrane region" description="Helical" evidence="12">
    <location>
        <begin position="14"/>
        <end position="37"/>
    </location>
</feature>
<evidence type="ECO:0000256" key="3">
    <source>
        <dbReference type="ARBA" id="ARBA00022553"/>
    </source>
</evidence>
<name>S0FKK0_RUMCE</name>
<evidence type="ECO:0000256" key="7">
    <source>
        <dbReference type="ARBA" id="ARBA00022777"/>
    </source>
</evidence>
<keyword evidence="10" id="KW-0902">Two-component regulatory system</keyword>
<accession>S0FKK0</accession>
<evidence type="ECO:0000313" key="15">
    <source>
        <dbReference type="Proteomes" id="UP000014155"/>
    </source>
</evidence>
<keyword evidence="6" id="KW-0547">Nucleotide-binding</keyword>
<feature type="transmembrane region" description="Helical" evidence="12">
    <location>
        <begin position="283"/>
        <end position="302"/>
    </location>
</feature>
<keyword evidence="9 12" id="KW-1133">Transmembrane helix</keyword>
<sequence>MLEFVKKQVYRKPFIVYTLSLLVVCTLVCSLLFQLTLNSQLEQIKQDSLKEFENAQNNIGFNIQKIDSYFLGLYSEQNRRILKDFMRFFGNDAETYIMKRIVEVSGDEAETSFIEDIKNFVRSNQYSISQILFLTSKNSNIITYGTNGISQVKFRIPNRNGIKNDISLGYNYTKKILQPGDMSETLGEVSFLVRAQAIFGNVNKNPIVHVAVMSKDGELYFGADDTMKEQFRRIYDSEKTSGRIGSGFFQEMHYNVYTSEQYGFKMVSLVSYGAIINQNRSIFLFYIFGILFIFISITLLIATRMSYDAKYLSLITKAIDKAKSGKFVKIDIKKRKDEFSIIARKLNDMSEQLEEHIQKEYILKLKQKEAEMKTLQQQINPHFLYNTLEVIRSHALVNNDESVADAVFNLGGMLREVVKNKDVITIGNELDILTKYLKIMEFKFSGKFYYQIDVDHEIRSMETVKFWMQPLVENFFVHGFDRSCDYNLLLISGKIYENEVMFQIINNGEKIEPDRLEAINGWLAATEKENTDNSSIGLINVYTRLRFFYGDGLKMKLNNNEEAGITISISIWRGDEHVPIADSR</sequence>
<dbReference type="GO" id="GO:0005524">
    <property type="term" value="F:ATP binding"/>
    <property type="evidence" value="ECO:0007669"/>
    <property type="project" value="UniProtKB-KW"/>
</dbReference>
<gene>
    <name evidence="14" type="ORF">CTER_4492</name>
</gene>
<proteinExistence type="predicted"/>
<keyword evidence="11 12" id="KW-0472">Membrane</keyword>